<reference evidence="1" key="1">
    <citation type="submission" date="2021-05" db="EMBL/GenBank/DDBJ databases">
        <authorList>
            <person name="Arsene-Ploetze F."/>
        </authorList>
    </citation>
    <scope>NUCLEOTIDE SEQUENCE</scope>
    <source>
        <strain evidence="1">DSM 42138</strain>
    </source>
</reference>
<organism evidence="1 2">
    <name type="scientific">Actinacidiphila cocklensis</name>
    <dbReference type="NCBI Taxonomy" id="887465"/>
    <lineage>
        <taxon>Bacteria</taxon>
        <taxon>Bacillati</taxon>
        <taxon>Actinomycetota</taxon>
        <taxon>Actinomycetes</taxon>
        <taxon>Kitasatosporales</taxon>
        <taxon>Streptomycetaceae</taxon>
        <taxon>Actinacidiphila</taxon>
    </lineage>
</organism>
<dbReference type="Proteomes" id="UP001152519">
    <property type="component" value="Unassembled WGS sequence"/>
</dbReference>
<sequence length="40" mass="4426">MTTPPGRAAATVGRWAVGFGLLLFWRLDDGIHKHSLIVHK</sequence>
<name>A0A9W4E566_9ACTN</name>
<evidence type="ECO:0000313" key="1">
    <source>
        <dbReference type="EMBL" id="CAG6393489.1"/>
    </source>
</evidence>
<gene>
    <name evidence="1" type="ORF">SCOCK_200101</name>
</gene>
<comment type="caution">
    <text evidence="1">The sequence shown here is derived from an EMBL/GenBank/DDBJ whole genome shotgun (WGS) entry which is preliminary data.</text>
</comment>
<keyword evidence="2" id="KW-1185">Reference proteome</keyword>
<evidence type="ECO:0000313" key="2">
    <source>
        <dbReference type="Proteomes" id="UP001152519"/>
    </source>
</evidence>
<proteinExistence type="predicted"/>
<protein>
    <submittedName>
        <fullName evidence="1">Uncharacterized protein</fullName>
    </submittedName>
</protein>
<dbReference type="AlphaFoldDB" id="A0A9W4E566"/>
<accession>A0A9W4E566</accession>
<dbReference type="EMBL" id="CAJSLV010000049">
    <property type="protein sequence ID" value="CAG6393489.1"/>
    <property type="molecule type" value="Genomic_DNA"/>
</dbReference>